<name>X1KF11_9ZZZZ</name>
<dbReference type="EMBL" id="BARV01003310">
    <property type="protein sequence ID" value="GAI05243.1"/>
    <property type="molecule type" value="Genomic_DNA"/>
</dbReference>
<dbReference type="AlphaFoldDB" id="X1KF11"/>
<organism evidence="1">
    <name type="scientific">marine sediment metagenome</name>
    <dbReference type="NCBI Taxonomy" id="412755"/>
    <lineage>
        <taxon>unclassified sequences</taxon>
        <taxon>metagenomes</taxon>
        <taxon>ecological metagenomes</taxon>
    </lineage>
</organism>
<evidence type="ECO:0000313" key="1">
    <source>
        <dbReference type="EMBL" id="GAI05243.1"/>
    </source>
</evidence>
<sequence length="29" mass="3385">IEGYVRLECKNSKLSDQFDCPVYRYVSGD</sequence>
<feature type="non-terminal residue" evidence="1">
    <location>
        <position position="1"/>
    </location>
</feature>
<reference evidence="1" key="1">
    <citation type="journal article" date="2014" name="Front. Microbiol.">
        <title>High frequency of phylogenetically diverse reductive dehalogenase-homologous genes in deep subseafloor sedimentary metagenomes.</title>
        <authorList>
            <person name="Kawai M."/>
            <person name="Futagami T."/>
            <person name="Toyoda A."/>
            <person name="Takaki Y."/>
            <person name="Nishi S."/>
            <person name="Hori S."/>
            <person name="Arai W."/>
            <person name="Tsubouchi T."/>
            <person name="Morono Y."/>
            <person name="Uchiyama I."/>
            <person name="Ito T."/>
            <person name="Fujiyama A."/>
            <person name="Inagaki F."/>
            <person name="Takami H."/>
        </authorList>
    </citation>
    <scope>NUCLEOTIDE SEQUENCE</scope>
    <source>
        <strain evidence="1">Expedition CK06-06</strain>
    </source>
</reference>
<protein>
    <submittedName>
        <fullName evidence="1">Uncharacterized protein</fullName>
    </submittedName>
</protein>
<comment type="caution">
    <text evidence="1">The sequence shown here is derived from an EMBL/GenBank/DDBJ whole genome shotgun (WGS) entry which is preliminary data.</text>
</comment>
<proteinExistence type="predicted"/>
<gene>
    <name evidence="1" type="ORF">S06H3_07994</name>
</gene>
<accession>X1KF11</accession>